<dbReference type="AlphaFoldDB" id="A0A0A9BR11"/>
<accession>A0A0A9BR11</accession>
<organism evidence="1">
    <name type="scientific">Arundo donax</name>
    <name type="common">Giant reed</name>
    <name type="synonym">Donax arundinaceus</name>
    <dbReference type="NCBI Taxonomy" id="35708"/>
    <lineage>
        <taxon>Eukaryota</taxon>
        <taxon>Viridiplantae</taxon>
        <taxon>Streptophyta</taxon>
        <taxon>Embryophyta</taxon>
        <taxon>Tracheophyta</taxon>
        <taxon>Spermatophyta</taxon>
        <taxon>Magnoliopsida</taxon>
        <taxon>Liliopsida</taxon>
        <taxon>Poales</taxon>
        <taxon>Poaceae</taxon>
        <taxon>PACMAD clade</taxon>
        <taxon>Arundinoideae</taxon>
        <taxon>Arundineae</taxon>
        <taxon>Arundo</taxon>
    </lineage>
</organism>
<reference evidence="1" key="2">
    <citation type="journal article" date="2015" name="Data Brief">
        <title>Shoot transcriptome of the giant reed, Arundo donax.</title>
        <authorList>
            <person name="Barrero R.A."/>
            <person name="Guerrero F.D."/>
            <person name="Moolhuijzen P."/>
            <person name="Goolsby J.A."/>
            <person name="Tidwell J."/>
            <person name="Bellgard S.E."/>
            <person name="Bellgard M.I."/>
        </authorList>
    </citation>
    <scope>NUCLEOTIDE SEQUENCE</scope>
    <source>
        <tissue evidence="1">Shoot tissue taken approximately 20 cm above the soil surface</tissue>
    </source>
</reference>
<sequence length="45" mass="4589">MAHSSSSSSNGSSVHLTNPFIPHPAPPVPIAAASVHLVNIALMFP</sequence>
<name>A0A0A9BR11_ARUDO</name>
<evidence type="ECO:0000313" key="1">
    <source>
        <dbReference type="EMBL" id="JAD61732.1"/>
    </source>
</evidence>
<proteinExistence type="predicted"/>
<protein>
    <submittedName>
        <fullName evidence="1">Uncharacterized protein</fullName>
    </submittedName>
</protein>
<dbReference type="EMBL" id="GBRH01236163">
    <property type="protein sequence ID" value="JAD61732.1"/>
    <property type="molecule type" value="Transcribed_RNA"/>
</dbReference>
<reference evidence="1" key="1">
    <citation type="submission" date="2014-09" db="EMBL/GenBank/DDBJ databases">
        <authorList>
            <person name="Magalhaes I.L.F."/>
            <person name="Oliveira U."/>
            <person name="Santos F.R."/>
            <person name="Vidigal T.H.D.A."/>
            <person name="Brescovit A.D."/>
            <person name="Santos A.J."/>
        </authorList>
    </citation>
    <scope>NUCLEOTIDE SEQUENCE</scope>
    <source>
        <tissue evidence="1">Shoot tissue taken approximately 20 cm above the soil surface</tissue>
    </source>
</reference>